<dbReference type="AlphaFoldDB" id="A0A3B1AN19"/>
<evidence type="ECO:0000313" key="3">
    <source>
        <dbReference type="EMBL" id="VAW94086.1"/>
    </source>
</evidence>
<dbReference type="InterPro" id="IPR001624">
    <property type="entry name" value="FliE"/>
</dbReference>
<comment type="subcellular location">
    <subcellularLocation>
        <location evidence="1">Bacterial flagellum basal body</location>
    </subcellularLocation>
</comment>
<proteinExistence type="inferred from homology"/>
<dbReference type="PANTHER" id="PTHR34653">
    <property type="match status" value="1"/>
</dbReference>
<dbReference type="HAMAP" id="MF_00724">
    <property type="entry name" value="FliE"/>
    <property type="match status" value="1"/>
</dbReference>
<dbReference type="PRINTS" id="PR01006">
    <property type="entry name" value="FLGHOOKFLIE"/>
</dbReference>
<dbReference type="NCBIfam" id="TIGR00205">
    <property type="entry name" value="fliE"/>
    <property type="match status" value="1"/>
</dbReference>
<keyword evidence="3" id="KW-0966">Cell projection</keyword>
<dbReference type="GO" id="GO:0005198">
    <property type="term" value="F:structural molecule activity"/>
    <property type="evidence" value="ECO:0007669"/>
    <property type="project" value="InterPro"/>
</dbReference>
<keyword evidence="2" id="KW-0975">Bacterial flagellum</keyword>
<evidence type="ECO:0000256" key="1">
    <source>
        <dbReference type="ARBA" id="ARBA00004117"/>
    </source>
</evidence>
<evidence type="ECO:0000256" key="2">
    <source>
        <dbReference type="ARBA" id="ARBA00023143"/>
    </source>
</evidence>
<dbReference type="Pfam" id="PF02049">
    <property type="entry name" value="FliE"/>
    <property type="match status" value="1"/>
</dbReference>
<accession>A0A3B1AN19</accession>
<dbReference type="EMBL" id="UOFS01000014">
    <property type="protein sequence ID" value="VAW94086.1"/>
    <property type="molecule type" value="Genomic_DNA"/>
</dbReference>
<keyword evidence="3" id="KW-0969">Cilium</keyword>
<dbReference type="GO" id="GO:0003774">
    <property type="term" value="F:cytoskeletal motor activity"/>
    <property type="evidence" value="ECO:0007669"/>
    <property type="project" value="InterPro"/>
</dbReference>
<sequence length="109" mass="12124">MNTITPNMLLAQMRMLAAQSEGLTANKTAINTNTTDVEFSDLLKQSINEVNTQQSTAKSLAMSFERGDKNVELSDVMISMQKANVSFQAMLEVRNKLVSAYQDIMNMQV</sequence>
<reference evidence="3" key="1">
    <citation type="submission" date="2018-06" db="EMBL/GenBank/DDBJ databases">
        <authorList>
            <person name="Zhirakovskaya E."/>
        </authorList>
    </citation>
    <scope>NUCLEOTIDE SEQUENCE</scope>
</reference>
<protein>
    <submittedName>
        <fullName evidence="3">Flagellar hook-basal body complex protein FliE</fullName>
    </submittedName>
</protein>
<dbReference type="GO" id="GO:0071973">
    <property type="term" value="P:bacterial-type flagellum-dependent cell motility"/>
    <property type="evidence" value="ECO:0007669"/>
    <property type="project" value="InterPro"/>
</dbReference>
<name>A0A3B1AN19_9ZZZZ</name>
<dbReference type="PANTHER" id="PTHR34653:SF1">
    <property type="entry name" value="FLAGELLAR HOOK-BASAL BODY COMPLEX PROTEIN FLIE"/>
    <property type="match status" value="1"/>
</dbReference>
<organism evidence="3">
    <name type="scientific">hydrothermal vent metagenome</name>
    <dbReference type="NCBI Taxonomy" id="652676"/>
    <lineage>
        <taxon>unclassified sequences</taxon>
        <taxon>metagenomes</taxon>
        <taxon>ecological metagenomes</taxon>
    </lineage>
</organism>
<dbReference type="GO" id="GO:0009425">
    <property type="term" value="C:bacterial-type flagellum basal body"/>
    <property type="evidence" value="ECO:0007669"/>
    <property type="project" value="UniProtKB-SubCell"/>
</dbReference>
<keyword evidence="3" id="KW-0282">Flagellum</keyword>
<gene>
    <name evidence="3" type="ORF">MNBD_GAMMA22-2138</name>
</gene>